<feature type="domain" description="Calcineurin-like phosphoesterase" evidence="2">
    <location>
        <begin position="199"/>
        <end position="446"/>
    </location>
</feature>
<dbReference type="GO" id="GO:0003676">
    <property type="term" value="F:nucleic acid binding"/>
    <property type="evidence" value="ECO:0007669"/>
    <property type="project" value="InterPro"/>
</dbReference>
<dbReference type="PANTHER" id="PTHR32440">
    <property type="entry name" value="PHOSPHATASE DCR2-RELATED-RELATED"/>
    <property type="match status" value="1"/>
</dbReference>
<name>A0AAW2DZL5_9ROSI</name>
<dbReference type="Proteomes" id="UP001459277">
    <property type="component" value="Unassembled WGS sequence"/>
</dbReference>
<comment type="caution">
    <text evidence="4">The sequence shown here is derived from an EMBL/GenBank/DDBJ whole genome shotgun (WGS) entry which is preliminary data.</text>
</comment>
<evidence type="ECO:0000259" key="3">
    <source>
        <dbReference type="Pfam" id="PF13456"/>
    </source>
</evidence>
<dbReference type="EMBL" id="JAZDWU010000001">
    <property type="protein sequence ID" value="KAL0016002.1"/>
    <property type="molecule type" value="Genomic_DNA"/>
</dbReference>
<dbReference type="PANTHER" id="PTHR32440:SF0">
    <property type="entry name" value="PHOSPHATASE DCR2-RELATED"/>
    <property type="match status" value="1"/>
</dbReference>
<dbReference type="AlphaFoldDB" id="A0AAW2DZL5"/>
<gene>
    <name evidence="4" type="ORF">SO802_003071</name>
</gene>
<dbReference type="CDD" id="cd07383">
    <property type="entry name" value="MPP_Dcr2"/>
    <property type="match status" value="1"/>
</dbReference>
<dbReference type="Pfam" id="PF13456">
    <property type="entry name" value="RVT_3"/>
    <property type="match status" value="1"/>
</dbReference>
<keyword evidence="5" id="KW-1185">Reference proteome</keyword>
<dbReference type="SUPFAM" id="SSF56300">
    <property type="entry name" value="Metallo-dependent phosphatases"/>
    <property type="match status" value="1"/>
</dbReference>
<evidence type="ECO:0000259" key="2">
    <source>
        <dbReference type="Pfam" id="PF00149"/>
    </source>
</evidence>
<feature type="domain" description="RNase H type-1" evidence="3">
    <location>
        <begin position="71"/>
        <end position="99"/>
    </location>
</feature>
<evidence type="ECO:0000256" key="1">
    <source>
        <dbReference type="SAM" id="MobiDB-lite"/>
    </source>
</evidence>
<sequence>MRSDDLDRSRTEHWTRPTRKPDRADPTLKGEKSISATNPTGTHQGGQLDSGPSTPLPDKKLLLFILDRLQKFLLSQFQHFKVIHVYREANRVADKLAKEGCSCPFDFVILDCPNSKELCNILCSNASGLYTLSRNATTLSGLKQHLETRSSRKLYQYLLGEEILKIPLPRTGEVLLCLILFPIGILADMPLRFRKDGTFKILQVADMHYANGKNTTCENVFPSQEPHCSDLNTTAFLERTILAENPDLIVFTGDNIYGFDCPNPKKSLSDAFAPAIASNIPWAVVMGNHDDESSLSREDVMKYTVTLKNTLSKFNPENADYIEGFGNYNLEVGGAEGSKFENKSVLNLYFLDSGNLADCCADRDFPSPGPSEQEYMADAEALKLRVAAPALTFLHIPPPEFNSSMLSKKVGVQQEGVSSPFVNSGLFTSLAGAKDVKALIVGHDHINDYCAELFGLQLCYGGGFGYHAYGQAGWARRARVVVVNLDKTENGWGPVQSIKTRKRLDDANFTAIDDQLLWDLEYA</sequence>
<evidence type="ECO:0000313" key="5">
    <source>
        <dbReference type="Proteomes" id="UP001459277"/>
    </source>
</evidence>
<dbReference type="InterPro" id="IPR029052">
    <property type="entry name" value="Metallo-depent_PP-like"/>
</dbReference>
<evidence type="ECO:0000313" key="4">
    <source>
        <dbReference type="EMBL" id="KAL0016002.1"/>
    </source>
</evidence>
<accession>A0AAW2DZL5</accession>
<dbReference type="GO" id="GO:0005737">
    <property type="term" value="C:cytoplasm"/>
    <property type="evidence" value="ECO:0007669"/>
    <property type="project" value="TreeGrafter"/>
</dbReference>
<evidence type="ECO:0008006" key="6">
    <source>
        <dbReference type="Google" id="ProtNLM"/>
    </source>
</evidence>
<reference evidence="4 5" key="1">
    <citation type="submission" date="2024-01" db="EMBL/GenBank/DDBJ databases">
        <title>A telomere-to-telomere, gap-free genome of sweet tea (Lithocarpus litseifolius).</title>
        <authorList>
            <person name="Zhou J."/>
        </authorList>
    </citation>
    <scope>NUCLEOTIDE SEQUENCE [LARGE SCALE GENOMIC DNA]</scope>
    <source>
        <strain evidence="4">Zhou-2022a</strain>
        <tissue evidence="4">Leaf</tissue>
    </source>
</reference>
<organism evidence="4 5">
    <name type="scientific">Lithocarpus litseifolius</name>
    <dbReference type="NCBI Taxonomy" id="425828"/>
    <lineage>
        <taxon>Eukaryota</taxon>
        <taxon>Viridiplantae</taxon>
        <taxon>Streptophyta</taxon>
        <taxon>Embryophyta</taxon>
        <taxon>Tracheophyta</taxon>
        <taxon>Spermatophyta</taxon>
        <taxon>Magnoliopsida</taxon>
        <taxon>eudicotyledons</taxon>
        <taxon>Gunneridae</taxon>
        <taxon>Pentapetalae</taxon>
        <taxon>rosids</taxon>
        <taxon>fabids</taxon>
        <taxon>Fagales</taxon>
        <taxon>Fagaceae</taxon>
        <taxon>Lithocarpus</taxon>
    </lineage>
</organism>
<protein>
    <recommendedName>
        <fullName evidence="6">Calcineurin-like phosphoesterase domain-containing protein</fullName>
    </recommendedName>
</protein>
<dbReference type="InterPro" id="IPR002156">
    <property type="entry name" value="RNaseH_domain"/>
</dbReference>
<proteinExistence type="predicted"/>
<feature type="compositionally biased region" description="Basic and acidic residues" evidence="1">
    <location>
        <begin position="1"/>
        <end position="32"/>
    </location>
</feature>
<dbReference type="Pfam" id="PF00149">
    <property type="entry name" value="Metallophos"/>
    <property type="match status" value="1"/>
</dbReference>
<dbReference type="Gene3D" id="3.60.21.10">
    <property type="match status" value="1"/>
</dbReference>
<feature type="region of interest" description="Disordered" evidence="1">
    <location>
        <begin position="1"/>
        <end position="54"/>
    </location>
</feature>
<feature type="compositionally biased region" description="Polar residues" evidence="1">
    <location>
        <begin position="34"/>
        <end position="53"/>
    </location>
</feature>
<dbReference type="GO" id="GO:0004523">
    <property type="term" value="F:RNA-DNA hybrid ribonuclease activity"/>
    <property type="evidence" value="ECO:0007669"/>
    <property type="project" value="InterPro"/>
</dbReference>
<dbReference type="InterPro" id="IPR004843">
    <property type="entry name" value="Calcineurin-like_PHP"/>
</dbReference>